<dbReference type="EMBL" id="WNWW01001019">
    <property type="protein sequence ID" value="KAF3420001.1"/>
    <property type="molecule type" value="Genomic_DNA"/>
</dbReference>
<dbReference type="Proteomes" id="UP000655588">
    <property type="component" value="Unassembled WGS sequence"/>
</dbReference>
<evidence type="ECO:0000313" key="1">
    <source>
        <dbReference type="EMBL" id="KAF3420001.1"/>
    </source>
</evidence>
<accession>A0A833RL43</accession>
<organism evidence="1 2">
    <name type="scientific">Frieseomelitta varia</name>
    <dbReference type="NCBI Taxonomy" id="561572"/>
    <lineage>
        <taxon>Eukaryota</taxon>
        <taxon>Metazoa</taxon>
        <taxon>Ecdysozoa</taxon>
        <taxon>Arthropoda</taxon>
        <taxon>Hexapoda</taxon>
        <taxon>Insecta</taxon>
        <taxon>Pterygota</taxon>
        <taxon>Neoptera</taxon>
        <taxon>Endopterygota</taxon>
        <taxon>Hymenoptera</taxon>
        <taxon>Apocrita</taxon>
        <taxon>Aculeata</taxon>
        <taxon>Apoidea</taxon>
        <taxon>Anthophila</taxon>
        <taxon>Apidae</taxon>
        <taxon>Frieseomelitta</taxon>
    </lineage>
</organism>
<keyword evidence="2" id="KW-1185">Reference proteome</keyword>
<reference evidence="1" key="1">
    <citation type="submission" date="2019-11" db="EMBL/GenBank/DDBJ databases">
        <title>The nuclear and mitochondrial genomes of Frieseomelitta varia - a highly eusocial stingless bee (Meliponini) with a permanently sterile worker caste.</title>
        <authorList>
            <person name="Freitas F.C.P."/>
            <person name="Lourenco A.P."/>
            <person name="Nunes F.M.F."/>
            <person name="Paschoal A.R."/>
            <person name="Abreu F.C.P."/>
            <person name="Barbin F.O."/>
            <person name="Bataglia L."/>
            <person name="Cardoso-Junior C.A.M."/>
            <person name="Cervoni M.S."/>
            <person name="Silva S.R."/>
            <person name="Dalarmi F."/>
            <person name="Del Lama M.A."/>
            <person name="Depintor T.S."/>
            <person name="Ferreira K.M."/>
            <person name="Goria P.S."/>
            <person name="Jaskot M.C."/>
            <person name="Lago D.C."/>
            <person name="Luna-Lucena D."/>
            <person name="Moda L.M."/>
            <person name="Nascimento L."/>
            <person name="Pedrino M."/>
            <person name="Rabico F.O."/>
            <person name="Sanches F.C."/>
            <person name="Santos D.E."/>
            <person name="Santos C.G."/>
            <person name="Vieira J."/>
            <person name="Lopes T.F."/>
            <person name="Barchuk A.R."/>
            <person name="Hartfelder K."/>
            <person name="Simoes Z.L.P."/>
            <person name="Bitondi M.M.G."/>
            <person name="Pinheiro D.G."/>
        </authorList>
    </citation>
    <scope>NUCLEOTIDE SEQUENCE</scope>
    <source>
        <strain evidence="1">USP_RPSP 00005682</strain>
        <tissue evidence="1">Whole individual</tissue>
    </source>
</reference>
<dbReference type="AlphaFoldDB" id="A0A833RL43"/>
<proteinExistence type="predicted"/>
<gene>
    <name evidence="1" type="ORF">E2986_11146</name>
</gene>
<comment type="caution">
    <text evidence="1">The sequence shown here is derived from an EMBL/GenBank/DDBJ whole genome shotgun (WGS) entry which is preliminary data.</text>
</comment>
<name>A0A833RL43_9HYME</name>
<evidence type="ECO:0000313" key="2">
    <source>
        <dbReference type="Proteomes" id="UP000655588"/>
    </source>
</evidence>
<sequence>MDMVREKPRRRSVSELLDWRCVVRNKGDVNTDDTCMNVPFLEDYDKDPEMRRRKRSGTWPIMLRLRIIDNIISRLRVQCRQKVVSSFNR</sequence>
<protein>
    <submittedName>
        <fullName evidence="1">Uncharacterized protein</fullName>
    </submittedName>
</protein>